<protein>
    <submittedName>
        <fullName evidence="2">Uncharacterized protein</fullName>
    </submittedName>
</protein>
<feature type="region of interest" description="Disordered" evidence="1">
    <location>
        <begin position="1"/>
        <end position="26"/>
    </location>
</feature>
<dbReference type="Proteomes" id="UP001211907">
    <property type="component" value="Unassembled WGS sequence"/>
</dbReference>
<accession>A0AAD5T4W4</accession>
<evidence type="ECO:0000256" key="1">
    <source>
        <dbReference type="SAM" id="MobiDB-lite"/>
    </source>
</evidence>
<name>A0AAD5T4W4_9FUNG</name>
<evidence type="ECO:0000313" key="2">
    <source>
        <dbReference type="EMBL" id="KAJ3125192.1"/>
    </source>
</evidence>
<evidence type="ECO:0000313" key="3">
    <source>
        <dbReference type="Proteomes" id="UP001211907"/>
    </source>
</evidence>
<keyword evidence="3" id="KW-1185">Reference proteome</keyword>
<feature type="non-terminal residue" evidence="2">
    <location>
        <position position="1"/>
    </location>
</feature>
<proteinExistence type="predicted"/>
<gene>
    <name evidence="2" type="ORF">HK100_010937</name>
</gene>
<reference evidence="2" key="1">
    <citation type="submission" date="2020-05" db="EMBL/GenBank/DDBJ databases">
        <title>Phylogenomic resolution of chytrid fungi.</title>
        <authorList>
            <person name="Stajich J.E."/>
            <person name="Amses K."/>
            <person name="Simmons R."/>
            <person name="Seto K."/>
            <person name="Myers J."/>
            <person name="Bonds A."/>
            <person name="Quandt C.A."/>
            <person name="Barry K."/>
            <person name="Liu P."/>
            <person name="Grigoriev I."/>
            <person name="Longcore J.E."/>
            <person name="James T.Y."/>
        </authorList>
    </citation>
    <scope>NUCLEOTIDE SEQUENCE</scope>
    <source>
        <strain evidence="2">JEL0513</strain>
    </source>
</reference>
<organism evidence="2 3">
    <name type="scientific">Physocladia obscura</name>
    <dbReference type="NCBI Taxonomy" id="109957"/>
    <lineage>
        <taxon>Eukaryota</taxon>
        <taxon>Fungi</taxon>
        <taxon>Fungi incertae sedis</taxon>
        <taxon>Chytridiomycota</taxon>
        <taxon>Chytridiomycota incertae sedis</taxon>
        <taxon>Chytridiomycetes</taxon>
        <taxon>Chytridiales</taxon>
        <taxon>Chytriomycetaceae</taxon>
        <taxon>Physocladia</taxon>
    </lineage>
</organism>
<comment type="caution">
    <text evidence="2">The sequence shown here is derived from an EMBL/GenBank/DDBJ whole genome shotgun (WGS) entry which is preliminary data.</text>
</comment>
<dbReference type="AlphaFoldDB" id="A0AAD5T4W4"/>
<dbReference type="EMBL" id="JADGJH010000625">
    <property type="protein sequence ID" value="KAJ3125192.1"/>
    <property type="molecule type" value="Genomic_DNA"/>
</dbReference>
<sequence>EEKDFFTKAISSSLPSGSSTATNNAKQEQNFELLRSKLVTSHYSGLYIRNLSSILDKLCVPLVTSTVDRHQRNLAEIKQLQLLLAEP</sequence>